<evidence type="ECO:0000313" key="2">
    <source>
        <dbReference type="Proteomes" id="UP000284751"/>
    </source>
</evidence>
<gene>
    <name evidence="1" type="ORF">DWY99_07480</name>
</gene>
<evidence type="ECO:0000313" key="1">
    <source>
        <dbReference type="EMBL" id="RGQ40713.1"/>
    </source>
</evidence>
<dbReference type="AlphaFoldDB" id="A0A412AXA4"/>
<keyword evidence="1" id="KW-0808">Transferase</keyword>
<dbReference type="InterPro" id="IPR027417">
    <property type="entry name" value="P-loop_NTPase"/>
</dbReference>
<dbReference type="Proteomes" id="UP000284751">
    <property type="component" value="Unassembled WGS sequence"/>
</dbReference>
<keyword evidence="1" id="KW-0418">Kinase</keyword>
<dbReference type="EMBL" id="QRTC01000025">
    <property type="protein sequence ID" value="RGQ40713.1"/>
    <property type="molecule type" value="Genomic_DNA"/>
</dbReference>
<comment type="caution">
    <text evidence="1">The sequence shown here is derived from an EMBL/GenBank/DDBJ whole genome shotgun (WGS) entry which is preliminary data.</text>
</comment>
<protein>
    <submittedName>
        <fullName evidence="1">Cytidylate kinase-like family protein</fullName>
    </submittedName>
</protein>
<dbReference type="GO" id="GO:0016301">
    <property type="term" value="F:kinase activity"/>
    <property type="evidence" value="ECO:0007669"/>
    <property type="project" value="UniProtKB-KW"/>
</dbReference>
<reference evidence="1 2" key="1">
    <citation type="submission" date="2018-08" db="EMBL/GenBank/DDBJ databases">
        <title>A genome reference for cultivated species of the human gut microbiota.</title>
        <authorList>
            <person name="Zou Y."/>
            <person name="Xue W."/>
            <person name="Luo G."/>
        </authorList>
    </citation>
    <scope>NUCLEOTIDE SEQUENCE [LARGE SCALE GENOMIC DNA]</scope>
    <source>
        <strain evidence="1 2">AF28-26</strain>
    </source>
</reference>
<accession>A0A412AXA4</accession>
<proteinExistence type="predicted"/>
<dbReference type="Gene3D" id="3.40.50.300">
    <property type="entry name" value="P-loop containing nucleotide triphosphate hydrolases"/>
    <property type="match status" value="1"/>
</dbReference>
<name>A0A412AXA4_9FIRM</name>
<dbReference type="SUPFAM" id="SSF52540">
    <property type="entry name" value="P-loop containing nucleoside triphosphate hydrolases"/>
    <property type="match status" value="1"/>
</dbReference>
<dbReference type="Pfam" id="PF13189">
    <property type="entry name" value="Cytidylate_kin2"/>
    <property type="match status" value="1"/>
</dbReference>
<sequence>MKRIITIGREFGSGGRELGRRIAEKLQIAYYDQEIITEIAKRTALSEEYIRQIEEKRPIMQFPIHTGHSIYLTSEPTFYPDLSIYTKQHELLRELSRKSDCVIVGRCADHILREQKPVRIFAYADMESRVKRCMARRPDGEKLTEAQMKKRITEIDRNRAKYYAFFSEQKWGVRENYDLLVNTSGADIKKLASALCGYLEALFE</sequence>
<organism evidence="1 2">
    <name type="scientific">[Clostridium] leptum</name>
    <dbReference type="NCBI Taxonomy" id="1535"/>
    <lineage>
        <taxon>Bacteria</taxon>
        <taxon>Bacillati</taxon>
        <taxon>Bacillota</taxon>
        <taxon>Clostridia</taxon>
        <taxon>Eubacteriales</taxon>
        <taxon>Oscillospiraceae</taxon>
        <taxon>Oscillospiraceae incertae sedis</taxon>
    </lineage>
</organism>